<name>A0A1I7RYV5_BURXY</name>
<dbReference type="Proteomes" id="UP000582659">
    <property type="component" value="Unassembled WGS sequence"/>
</dbReference>
<keyword evidence="5" id="KW-1185">Reference proteome</keyword>
<gene>
    <name evidence="2" type="ORF">BXYJ_LOCUS2926</name>
</gene>
<dbReference type="AlphaFoldDB" id="A0A1I7RYV5"/>
<feature type="chain" id="PRO_5035399652" evidence="1">
    <location>
        <begin position="19"/>
        <end position="100"/>
    </location>
</feature>
<evidence type="ECO:0000313" key="6">
    <source>
        <dbReference type="WBParaSite" id="BXY_0592300.1"/>
    </source>
</evidence>
<reference evidence="6" key="1">
    <citation type="submission" date="2016-11" db="UniProtKB">
        <authorList>
            <consortium name="WormBaseParasite"/>
        </authorList>
    </citation>
    <scope>IDENTIFICATION</scope>
</reference>
<evidence type="ECO:0000313" key="3">
    <source>
        <dbReference type="EMBL" id="CAG9092166.1"/>
    </source>
</evidence>
<dbReference type="SMR" id="A0A1I7RYV5"/>
<protein>
    <submittedName>
        <fullName evidence="2">(pine wood nematode) hypothetical protein</fullName>
    </submittedName>
</protein>
<evidence type="ECO:0000313" key="5">
    <source>
        <dbReference type="Proteomes" id="UP000659654"/>
    </source>
</evidence>
<reference evidence="3" key="2">
    <citation type="submission" date="2020-08" db="EMBL/GenBank/DDBJ databases">
        <authorList>
            <person name="Kikuchi T."/>
        </authorList>
    </citation>
    <scope>NUCLEOTIDE SEQUENCE</scope>
    <source>
        <strain evidence="2">Ka4C1</strain>
    </source>
</reference>
<sequence length="100" mass="11191">MHCLLLAVATFTAAVVGGIPDKEGCFNFMTDFQNEIKKNLDSEEKRRWNCEHAMTDIKELVPSEADQESACVRGILECLEGQEEVNTLHSTPDTCCRHCS</sequence>
<dbReference type="EMBL" id="CAJFDI010000002">
    <property type="protein sequence ID" value="CAD5213255.1"/>
    <property type="molecule type" value="Genomic_DNA"/>
</dbReference>
<dbReference type="EMBL" id="CAJFCV020000002">
    <property type="protein sequence ID" value="CAG9092166.1"/>
    <property type="molecule type" value="Genomic_DNA"/>
</dbReference>
<feature type="signal peptide" evidence="1">
    <location>
        <begin position="1"/>
        <end position="18"/>
    </location>
</feature>
<evidence type="ECO:0000313" key="4">
    <source>
        <dbReference type="Proteomes" id="UP000095284"/>
    </source>
</evidence>
<accession>A0A1I7RYV5</accession>
<proteinExistence type="predicted"/>
<dbReference type="Proteomes" id="UP000095284">
    <property type="component" value="Unplaced"/>
</dbReference>
<evidence type="ECO:0000256" key="1">
    <source>
        <dbReference type="SAM" id="SignalP"/>
    </source>
</evidence>
<organism evidence="4 6">
    <name type="scientific">Bursaphelenchus xylophilus</name>
    <name type="common">Pinewood nematode worm</name>
    <name type="synonym">Aphelenchoides xylophilus</name>
    <dbReference type="NCBI Taxonomy" id="6326"/>
    <lineage>
        <taxon>Eukaryota</taxon>
        <taxon>Metazoa</taxon>
        <taxon>Ecdysozoa</taxon>
        <taxon>Nematoda</taxon>
        <taxon>Chromadorea</taxon>
        <taxon>Rhabditida</taxon>
        <taxon>Tylenchina</taxon>
        <taxon>Tylenchomorpha</taxon>
        <taxon>Aphelenchoidea</taxon>
        <taxon>Aphelenchoididae</taxon>
        <taxon>Bursaphelenchus</taxon>
    </lineage>
</organism>
<evidence type="ECO:0000313" key="2">
    <source>
        <dbReference type="EMBL" id="CAD5213255.1"/>
    </source>
</evidence>
<dbReference type="Proteomes" id="UP000659654">
    <property type="component" value="Unassembled WGS sequence"/>
</dbReference>
<dbReference type="WBParaSite" id="BXY_0592300.1">
    <property type="protein sequence ID" value="BXY_0592300.1"/>
    <property type="gene ID" value="BXY_0592300"/>
</dbReference>
<keyword evidence="1" id="KW-0732">Signal</keyword>